<dbReference type="Proteomes" id="UP001152795">
    <property type="component" value="Unassembled WGS sequence"/>
</dbReference>
<sequence>MTGCKSHPLEGDKLQYNQSKPSSTDISYDTGHWIQQLVYSNCHDVVCIRETWLNDSVMSSEILTGYNIYHKDRLGRTGGGVLIAVKSDIRSTHQQDLERDNVELAVVELIKDNNKSVILYTVYHPKPGPEDLHKLNLSLQGTPESVCVVVVGDFNLPSLTWSPDESAPTNVGGSQEDNEFCILTKDNFLIQFIKGPTHIAGNKLDLITT</sequence>
<dbReference type="Pfam" id="PF03372">
    <property type="entry name" value="Exo_endo_phos"/>
    <property type="match status" value="1"/>
</dbReference>
<dbReference type="InterPro" id="IPR036691">
    <property type="entry name" value="Endo/exonu/phosph_ase_sf"/>
</dbReference>
<comment type="caution">
    <text evidence="2">The sequence shown here is derived from an EMBL/GenBank/DDBJ whole genome shotgun (WGS) entry which is preliminary data.</text>
</comment>
<proteinExistence type="predicted"/>
<dbReference type="AlphaFoldDB" id="A0A6S7FVX1"/>
<feature type="domain" description="Endonuclease/exonuclease/phosphatase" evidence="1">
    <location>
        <begin position="39"/>
        <end position="171"/>
    </location>
</feature>
<evidence type="ECO:0000313" key="3">
    <source>
        <dbReference type="Proteomes" id="UP001152795"/>
    </source>
</evidence>
<dbReference type="GO" id="GO:0003824">
    <property type="term" value="F:catalytic activity"/>
    <property type="evidence" value="ECO:0007669"/>
    <property type="project" value="InterPro"/>
</dbReference>
<name>A0A6S7FVX1_PARCT</name>
<organism evidence="2 3">
    <name type="scientific">Paramuricea clavata</name>
    <name type="common">Red gorgonian</name>
    <name type="synonym">Violescent sea-whip</name>
    <dbReference type="NCBI Taxonomy" id="317549"/>
    <lineage>
        <taxon>Eukaryota</taxon>
        <taxon>Metazoa</taxon>
        <taxon>Cnidaria</taxon>
        <taxon>Anthozoa</taxon>
        <taxon>Octocorallia</taxon>
        <taxon>Malacalcyonacea</taxon>
        <taxon>Plexauridae</taxon>
        <taxon>Paramuricea</taxon>
    </lineage>
</organism>
<accession>A0A6S7FVX1</accession>
<dbReference type="Gene3D" id="3.60.10.10">
    <property type="entry name" value="Endonuclease/exonuclease/phosphatase"/>
    <property type="match status" value="1"/>
</dbReference>
<gene>
    <name evidence="2" type="ORF">PACLA_8A056853</name>
</gene>
<dbReference type="SUPFAM" id="SSF56219">
    <property type="entry name" value="DNase I-like"/>
    <property type="match status" value="1"/>
</dbReference>
<protein>
    <recommendedName>
        <fullName evidence="1">Endonuclease/exonuclease/phosphatase domain-containing protein</fullName>
    </recommendedName>
</protein>
<dbReference type="OrthoDB" id="5990125at2759"/>
<reference evidence="2" key="1">
    <citation type="submission" date="2020-04" db="EMBL/GenBank/DDBJ databases">
        <authorList>
            <person name="Alioto T."/>
            <person name="Alioto T."/>
            <person name="Gomez Garrido J."/>
        </authorList>
    </citation>
    <scope>NUCLEOTIDE SEQUENCE</scope>
    <source>
        <strain evidence="2">A484AB</strain>
    </source>
</reference>
<keyword evidence="3" id="KW-1185">Reference proteome</keyword>
<evidence type="ECO:0000259" key="1">
    <source>
        <dbReference type="Pfam" id="PF03372"/>
    </source>
</evidence>
<dbReference type="PANTHER" id="PTHR33395">
    <property type="entry name" value="TRANSCRIPTASE, PUTATIVE-RELATED-RELATED"/>
    <property type="match status" value="1"/>
</dbReference>
<dbReference type="EMBL" id="CACRXK020000243">
    <property type="protein sequence ID" value="CAB3979946.1"/>
    <property type="molecule type" value="Genomic_DNA"/>
</dbReference>
<dbReference type="PANTHER" id="PTHR33395:SF22">
    <property type="entry name" value="REVERSE TRANSCRIPTASE DOMAIN-CONTAINING PROTEIN"/>
    <property type="match status" value="1"/>
</dbReference>
<dbReference type="InterPro" id="IPR005135">
    <property type="entry name" value="Endo/exonuclease/phosphatase"/>
</dbReference>
<evidence type="ECO:0000313" key="2">
    <source>
        <dbReference type="EMBL" id="CAB3979946.1"/>
    </source>
</evidence>